<dbReference type="PROSITE" id="PS51186">
    <property type="entry name" value="GNAT"/>
    <property type="match status" value="1"/>
</dbReference>
<dbReference type="InterPro" id="IPR000182">
    <property type="entry name" value="GNAT_dom"/>
</dbReference>
<dbReference type="AlphaFoldDB" id="N9RB18"/>
<dbReference type="Gene3D" id="3.40.630.30">
    <property type="match status" value="1"/>
</dbReference>
<dbReference type="InterPro" id="IPR016181">
    <property type="entry name" value="Acyl_CoA_acyltransferase"/>
</dbReference>
<dbReference type="PATRIC" id="fig|1217695.3.peg.473"/>
<dbReference type="HOGENOM" id="CLU_126511_1_0_6"/>
<gene>
    <name evidence="2" type="ORF">F889_00489</name>
</gene>
<dbReference type="Proteomes" id="UP000013009">
    <property type="component" value="Unassembled WGS sequence"/>
</dbReference>
<dbReference type="Pfam" id="PF00583">
    <property type="entry name" value="Acetyltransf_1"/>
    <property type="match status" value="1"/>
</dbReference>
<dbReference type="GO" id="GO:0016747">
    <property type="term" value="F:acyltransferase activity, transferring groups other than amino-acyl groups"/>
    <property type="evidence" value="ECO:0007669"/>
    <property type="project" value="InterPro"/>
</dbReference>
<name>N9RB18_9GAMM</name>
<dbReference type="SUPFAM" id="SSF55729">
    <property type="entry name" value="Acyl-CoA N-acyltransferases (Nat)"/>
    <property type="match status" value="1"/>
</dbReference>
<protein>
    <recommendedName>
        <fullName evidence="1">N-acetyltransferase domain-containing protein</fullName>
    </recommendedName>
</protein>
<feature type="domain" description="N-acetyltransferase" evidence="1">
    <location>
        <begin position="2"/>
        <end position="149"/>
    </location>
</feature>
<dbReference type="CDD" id="cd04301">
    <property type="entry name" value="NAT_SF"/>
    <property type="match status" value="1"/>
</dbReference>
<evidence type="ECO:0000313" key="3">
    <source>
        <dbReference type="Proteomes" id="UP000013009"/>
    </source>
</evidence>
<dbReference type="OrthoDB" id="6691967at2"/>
<proteinExistence type="predicted"/>
<keyword evidence="3" id="KW-1185">Reference proteome</keyword>
<reference evidence="2 3" key="1">
    <citation type="submission" date="2013-02" db="EMBL/GenBank/DDBJ databases">
        <title>The Genome Sequence of Acinetobacter sp. NIPH 1859.</title>
        <authorList>
            <consortium name="The Broad Institute Genome Sequencing Platform"/>
            <consortium name="The Broad Institute Genome Sequencing Center for Infectious Disease"/>
            <person name="Cerqueira G."/>
            <person name="Feldgarden M."/>
            <person name="Courvalin P."/>
            <person name="Perichon B."/>
            <person name="Grillot-Courvalin C."/>
            <person name="Clermont D."/>
            <person name="Rocha E."/>
            <person name="Yoon E.-J."/>
            <person name="Nemec A."/>
            <person name="Walker B."/>
            <person name="Young S.K."/>
            <person name="Zeng Q."/>
            <person name="Gargeya S."/>
            <person name="Fitzgerald M."/>
            <person name="Haas B."/>
            <person name="Abouelleil A."/>
            <person name="Alvarado L."/>
            <person name="Arachchi H.M."/>
            <person name="Berlin A.M."/>
            <person name="Chapman S.B."/>
            <person name="Dewar J."/>
            <person name="Goldberg J."/>
            <person name="Griggs A."/>
            <person name="Gujja S."/>
            <person name="Hansen M."/>
            <person name="Howarth C."/>
            <person name="Imamovic A."/>
            <person name="Larimer J."/>
            <person name="McCowan C."/>
            <person name="Murphy C."/>
            <person name="Neiman D."/>
            <person name="Pearson M."/>
            <person name="Priest M."/>
            <person name="Roberts A."/>
            <person name="Saif S."/>
            <person name="Shea T."/>
            <person name="Sisk P."/>
            <person name="Sykes S."/>
            <person name="Wortman J."/>
            <person name="Nusbaum C."/>
            <person name="Birren B."/>
        </authorList>
    </citation>
    <scope>NUCLEOTIDE SEQUENCE [LARGE SCALE GENOMIC DNA]</scope>
    <source>
        <strain evidence="2 3">NIPH 1859</strain>
    </source>
</reference>
<organism evidence="2 3">
    <name type="scientific">Acinetobacter colistiniresistens</name>
    <dbReference type="NCBI Taxonomy" id="280145"/>
    <lineage>
        <taxon>Bacteria</taxon>
        <taxon>Pseudomonadati</taxon>
        <taxon>Pseudomonadota</taxon>
        <taxon>Gammaproteobacteria</taxon>
        <taxon>Moraxellales</taxon>
        <taxon>Moraxellaceae</taxon>
        <taxon>Acinetobacter</taxon>
    </lineage>
</organism>
<dbReference type="EMBL" id="APRZ01000006">
    <property type="protein sequence ID" value="ENX36327.1"/>
    <property type="molecule type" value="Genomic_DNA"/>
</dbReference>
<accession>N9RB18</accession>
<sequence length="149" mass="16940">MLNIKTAVVQDVQTLIYFGKRLTVESPNFCDQGFNEPLASKFFSILIEKQSVFILFDGDKAIGTLLGEIGFCWRTGQKLAFEHGLYVLPKYRKSGAASMLIEHYFRWAGNQNIDRMQLGTMTGIHADKTIQLYQKHGLKLTGYVLEKEV</sequence>
<comment type="caution">
    <text evidence="2">The sequence shown here is derived from an EMBL/GenBank/DDBJ whole genome shotgun (WGS) entry which is preliminary data.</text>
</comment>
<evidence type="ECO:0000313" key="2">
    <source>
        <dbReference type="EMBL" id="ENX36327.1"/>
    </source>
</evidence>
<dbReference type="RefSeq" id="WP_005269887.1">
    <property type="nucleotide sequence ID" value="NZ_KB850193.1"/>
</dbReference>
<evidence type="ECO:0000259" key="1">
    <source>
        <dbReference type="PROSITE" id="PS51186"/>
    </source>
</evidence>